<gene>
    <name evidence="11" type="ORF">HYH03_009657</name>
</gene>
<dbReference type="Proteomes" id="UP000612055">
    <property type="component" value="Unassembled WGS sequence"/>
</dbReference>
<name>A0A836BXE0_9CHLO</name>
<evidence type="ECO:0000256" key="10">
    <source>
        <dbReference type="SAM" id="MobiDB-lite"/>
    </source>
</evidence>
<dbReference type="PANTHER" id="PTHR10791">
    <property type="entry name" value="RAG1-ACTIVATING PROTEIN 1"/>
    <property type="match status" value="1"/>
</dbReference>
<feature type="transmembrane region" description="Helical" evidence="9">
    <location>
        <begin position="158"/>
        <end position="178"/>
    </location>
</feature>
<dbReference type="AlphaFoldDB" id="A0A836BXE0"/>
<dbReference type="GO" id="GO:0016020">
    <property type="term" value="C:membrane"/>
    <property type="evidence" value="ECO:0007669"/>
    <property type="project" value="InterPro"/>
</dbReference>
<comment type="similarity">
    <text evidence="2 9">Belongs to the SWEET sugar transporter family.</text>
</comment>
<keyword evidence="3 9" id="KW-0813">Transport</keyword>
<dbReference type="Pfam" id="PF03083">
    <property type="entry name" value="MtN3_slv"/>
    <property type="match status" value="2"/>
</dbReference>
<proteinExistence type="inferred from homology"/>
<comment type="caution">
    <text evidence="11">The sequence shown here is derived from an EMBL/GenBank/DDBJ whole genome shotgun (WGS) entry which is preliminary data.</text>
</comment>
<feature type="transmembrane region" description="Helical" evidence="9">
    <location>
        <begin position="12"/>
        <end position="31"/>
    </location>
</feature>
<dbReference type="EMBL" id="JAEHOE010000048">
    <property type="protein sequence ID" value="KAG2491922.1"/>
    <property type="molecule type" value="Genomic_DNA"/>
</dbReference>
<dbReference type="PANTHER" id="PTHR10791:SF224">
    <property type="entry name" value="SUGAR TRANSPORTER SWEET"/>
    <property type="match status" value="1"/>
</dbReference>
<reference evidence="11" key="1">
    <citation type="journal article" date="2020" name="bioRxiv">
        <title>Comparative genomics of Chlamydomonas.</title>
        <authorList>
            <person name="Craig R.J."/>
            <person name="Hasan A.R."/>
            <person name="Ness R.W."/>
            <person name="Keightley P.D."/>
        </authorList>
    </citation>
    <scope>NUCLEOTIDE SEQUENCE</scope>
    <source>
        <strain evidence="11">CCAP 11/70</strain>
    </source>
</reference>
<evidence type="ECO:0000256" key="1">
    <source>
        <dbReference type="ARBA" id="ARBA00004127"/>
    </source>
</evidence>
<evidence type="ECO:0000256" key="7">
    <source>
        <dbReference type="ARBA" id="ARBA00022989"/>
    </source>
</evidence>
<keyword evidence="8 9" id="KW-0472">Membrane</keyword>
<evidence type="ECO:0000313" key="12">
    <source>
        <dbReference type="Proteomes" id="UP000612055"/>
    </source>
</evidence>
<dbReference type="GO" id="GO:0012505">
    <property type="term" value="C:endomembrane system"/>
    <property type="evidence" value="ECO:0007669"/>
    <property type="project" value="UniProtKB-SubCell"/>
</dbReference>
<evidence type="ECO:0000256" key="5">
    <source>
        <dbReference type="ARBA" id="ARBA00022692"/>
    </source>
</evidence>
<sequence>MGVVTETVVPVFGNILAAAMLLSPVPAVLRVRQTGKLGDLNPLPYPMTAINCAGWVAYGYAVSNPFIFPANVLGFLAGMVFSFTAFGASPRKTQDLITAMLTLFSGYVIMLGLISCFALDAEAGARMWGTSAVVILMLYYFVPLSTMVTIVRTRNAASIYPPLAVTAILNGTMWSIYGFEVGDINLWLPNLFGSVIGLLQLALRLGYGARPASGAADAAVVGLPREDPEAPGGALKPFEERQHSGTGLLRPGTPPSHFPDIDHAGAVNGSSLNGHRLGPEAGGGAGTRPDVSAISAPITAPALGGLGAR</sequence>
<evidence type="ECO:0000256" key="6">
    <source>
        <dbReference type="ARBA" id="ARBA00022737"/>
    </source>
</evidence>
<organism evidence="11 12">
    <name type="scientific">Edaphochlamys debaryana</name>
    <dbReference type="NCBI Taxonomy" id="47281"/>
    <lineage>
        <taxon>Eukaryota</taxon>
        <taxon>Viridiplantae</taxon>
        <taxon>Chlorophyta</taxon>
        <taxon>core chlorophytes</taxon>
        <taxon>Chlorophyceae</taxon>
        <taxon>CS clade</taxon>
        <taxon>Chlamydomonadales</taxon>
        <taxon>Chlamydomonadales incertae sedis</taxon>
        <taxon>Edaphochlamys</taxon>
    </lineage>
</organism>
<keyword evidence="12" id="KW-1185">Reference proteome</keyword>
<feature type="transmembrane region" description="Helical" evidence="9">
    <location>
        <begin position="127"/>
        <end position="151"/>
    </location>
</feature>
<accession>A0A836BXE0</accession>
<evidence type="ECO:0000256" key="9">
    <source>
        <dbReference type="RuleBase" id="RU910715"/>
    </source>
</evidence>
<evidence type="ECO:0000256" key="8">
    <source>
        <dbReference type="ARBA" id="ARBA00023136"/>
    </source>
</evidence>
<evidence type="ECO:0000256" key="4">
    <source>
        <dbReference type="ARBA" id="ARBA00022597"/>
    </source>
</evidence>
<keyword evidence="6" id="KW-0677">Repeat</keyword>
<comment type="caution">
    <text evidence="9">Lacks conserved residue(s) required for the propagation of feature annotation.</text>
</comment>
<feature type="transmembrane region" description="Helical" evidence="9">
    <location>
        <begin position="100"/>
        <end position="121"/>
    </location>
</feature>
<dbReference type="GO" id="GO:0051119">
    <property type="term" value="F:sugar transmembrane transporter activity"/>
    <property type="evidence" value="ECO:0007669"/>
    <property type="project" value="InterPro"/>
</dbReference>
<dbReference type="InterPro" id="IPR004316">
    <property type="entry name" value="SWEET_rpt"/>
</dbReference>
<dbReference type="InterPro" id="IPR047664">
    <property type="entry name" value="SWEET"/>
</dbReference>
<evidence type="ECO:0000256" key="2">
    <source>
        <dbReference type="ARBA" id="ARBA00007809"/>
    </source>
</evidence>
<dbReference type="Gene3D" id="1.20.1280.290">
    <property type="match status" value="2"/>
</dbReference>
<feature type="region of interest" description="Disordered" evidence="10">
    <location>
        <begin position="226"/>
        <end position="309"/>
    </location>
</feature>
<dbReference type="OrthoDB" id="409725at2759"/>
<evidence type="ECO:0000313" key="11">
    <source>
        <dbReference type="EMBL" id="KAG2491922.1"/>
    </source>
</evidence>
<keyword evidence="5 9" id="KW-0812">Transmembrane</keyword>
<comment type="subcellular location">
    <subcellularLocation>
        <location evidence="1">Endomembrane system</location>
        <topology evidence="1">Multi-pass membrane protein</topology>
    </subcellularLocation>
</comment>
<feature type="transmembrane region" description="Helical" evidence="9">
    <location>
        <begin position="184"/>
        <end position="203"/>
    </location>
</feature>
<feature type="transmembrane region" description="Helical" evidence="9">
    <location>
        <begin position="67"/>
        <end position="88"/>
    </location>
</feature>
<comment type="function">
    <text evidence="9">Mediates both low-affinity uptake and efflux of sugar across the membrane.</text>
</comment>
<protein>
    <recommendedName>
        <fullName evidence="9">Bidirectional sugar transporter SWEET</fullName>
    </recommendedName>
</protein>
<keyword evidence="7 9" id="KW-1133">Transmembrane helix</keyword>
<keyword evidence="4 9" id="KW-0762">Sugar transport</keyword>
<evidence type="ECO:0000256" key="3">
    <source>
        <dbReference type="ARBA" id="ARBA00022448"/>
    </source>
</evidence>